<reference evidence="2 3" key="1">
    <citation type="journal article" date="2018" name="Sci. Rep.">
        <title>Genomic signatures of local adaptation to the degree of environmental predictability in rotifers.</title>
        <authorList>
            <person name="Franch-Gras L."/>
            <person name="Hahn C."/>
            <person name="Garcia-Roger E.M."/>
            <person name="Carmona M.J."/>
            <person name="Serra M."/>
            <person name="Gomez A."/>
        </authorList>
    </citation>
    <scope>NUCLEOTIDE SEQUENCE [LARGE SCALE GENOMIC DNA]</scope>
    <source>
        <strain evidence="2">HYR1</strain>
    </source>
</reference>
<proteinExistence type="predicted"/>
<name>A0A3M7PFT2_BRAPC</name>
<evidence type="ECO:0000256" key="1">
    <source>
        <dbReference type="SAM" id="Phobius"/>
    </source>
</evidence>
<comment type="caution">
    <text evidence="2">The sequence shown here is derived from an EMBL/GenBank/DDBJ whole genome shotgun (WGS) entry which is preliminary data.</text>
</comment>
<organism evidence="2 3">
    <name type="scientific">Brachionus plicatilis</name>
    <name type="common">Marine rotifer</name>
    <name type="synonym">Brachionus muelleri</name>
    <dbReference type="NCBI Taxonomy" id="10195"/>
    <lineage>
        <taxon>Eukaryota</taxon>
        <taxon>Metazoa</taxon>
        <taxon>Spiralia</taxon>
        <taxon>Gnathifera</taxon>
        <taxon>Rotifera</taxon>
        <taxon>Eurotatoria</taxon>
        <taxon>Monogononta</taxon>
        <taxon>Pseudotrocha</taxon>
        <taxon>Ploima</taxon>
        <taxon>Brachionidae</taxon>
        <taxon>Brachionus</taxon>
    </lineage>
</organism>
<keyword evidence="1" id="KW-0472">Membrane</keyword>
<dbReference type="EMBL" id="REGN01011122">
    <property type="protein sequence ID" value="RMZ97888.1"/>
    <property type="molecule type" value="Genomic_DNA"/>
</dbReference>
<protein>
    <submittedName>
        <fullName evidence="2">Uncharacterized protein</fullName>
    </submittedName>
</protein>
<keyword evidence="1" id="KW-1133">Transmembrane helix</keyword>
<keyword evidence="1" id="KW-0812">Transmembrane</keyword>
<gene>
    <name evidence="2" type="ORF">BpHYR1_005952</name>
</gene>
<dbReference type="Proteomes" id="UP000276133">
    <property type="component" value="Unassembled WGS sequence"/>
</dbReference>
<accession>A0A3M7PFT2</accession>
<feature type="transmembrane region" description="Helical" evidence="1">
    <location>
        <begin position="100"/>
        <end position="122"/>
    </location>
</feature>
<keyword evidence="3" id="KW-1185">Reference proteome</keyword>
<dbReference type="AlphaFoldDB" id="A0A3M7PFT2"/>
<sequence length="177" mass="21057">MYSNTRHNYKLKFAYVLIEAKSLVKIYGIHEQSSKALIEKLLDSVYGGDKNDKINNLRTAFSLKKEFKFSIAYINVIPHGHKLEDYYKGLKKRMINIDAFFFLIVEFLKKFVSYIVIMPIGIKSITVRCFKNEKRCQGFHSKKFKIYQITHLINLKCILYLYKFNYHPLSQKVLLYF</sequence>
<evidence type="ECO:0000313" key="2">
    <source>
        <dbReference type="EMBL" id="RMZ97888.1"/>
    </source>
</evidence>
<evidence type="ECO:0000313" key="3">
    <source>
        <dbReference type="Proteomes" id="UP000276133"/>
    </source>
</evidence>